<organism evidence="2 3">
    <name type="scientific">Trichoderma lentiforme</name>
    <dbReference type="NCBI Taxonomy" id="1567552"/>
    <lineage>
        <taxon>Eukaryota</taxon>
        <taxon>Fungi</taxon>
        <taxon>Dikarya</taxon>
        <taxon>Ascomycota</taxon>
        <taxon>Pezizomycotina</taxon>
        <taxon>Sordariomycetes</taxon>
        <taxon>Hypocreomycetidae</taxon>
        <taxon>Hypocreales</taxon>
        <taxon>Hypocreaceae</taxon>
        <taxon>Trichoderma</taxon>
    </lineage>
</organism>
<evidence type="ECO:0000313" key="3">
    <source>
        <dbReference type="Proteomes" id="UP000801864"/>
    </source>
</evidence>
<feature type="compositionally biased region" description="Polar residues" evidence="1">
    <location>
        <begin position="1"/>
        <end position="12"/>
    </location>
</feature>
<name>A0A9P4XBH3_9HYPO</name>
<evidence type="ECO:0000313" key="2">
    <source>
        <dbReference type="EMBL" id="KAF3067667.1"/>
    </source>
</evidence>
<dbReference type="EMBL" id="QLNT01000015">
    <property type="protein sequence ID" value="KAF3067667.1"/>
    <property type="molecule type" value="Genomic_DNA"/>
</dbReference>
<gene>
    <name evidence="2" type="ORF">CFAM422_008554</name>
</gene>
<evidence type="ECO:0000256" key="1">
    <source>
        <dbReference type="SAM" id="MobiDB-lite"/>
    </source>
</evidence>
<reference evidence="2 3" key="1">
    <citation type="submission" date="2018-06" db="EMBL/GenBank/DDBJ databases">
        <title>Genome analysis of cellulolytic fungus Trichoderma lentiforme CFAM-422.</title>
        <authorList>
            <person name="Steindorff A.S."/>
            <person name="Formighieri E.F."/>
            <person name="Midorikawa G.E.O."/>
            <person name="Tamietti M.S."/>
            <person name="Ramos E.Z."/>
            <person name="Silva A.S."/>
            <person name="Bon E.P.S."/>
            <person name="Mendes T.D."/>
            <person name="Damaso M.C.T."/>
            <person name="Favaro L.C.L."/>
        </authorList>
    </citation>
    <scope>NUCLEOTIDE SEQUENCE [LARGE SCALE GENOMIC DNA]</scope>
    <source>
        <strain evidence="2 3">CFAM-422</strain>
    </source>
</reference>
<proteinExistence type="predicted"/>
<protein>
    <submittedName>
        <fullName evidence="2">Uncharacterized protein</fullName>
    </submittedName>
</protein>
<accession>A0A9P4XBH3</accession>
<dbReference type="Proteomes" id="UP000801864">
    <property type="component" value="Unassembled WGS sequence"/>
</dbReference>
<feature type="region of interest" description="Disordered" evidence="1">
    <location>
        <begin position="1"/>
        <end position="48"/>
    </location>
</feature>
<sequence length="65" mass="7514">MRIDNPTPTTHATLDPARSQDTALVPMPTRDRHRNPTEHPEDRGEDRTRTLMVDCTYMYLVHAVL</sequence>
<comment type="caution">
    <text evidence="2">The sequence shown here is derived from an EMBL/GenBank/DDBJ whole genome shotgun (WGS) entry which is preliminary data.</text>
</comment>
<keyword evidence="3" id="KW-1185">Reference proteome</keyword>
<feature type="compositionally biased region" description="Basic and acidic residues" evidence="1">
    <location>
        <begin position="34"/>
        <end position="48"/>
    </location>
</feature>
<dbReference type="AlphaFoldDB" id="A0A9P4XBH3"/>